<protein>
    <submittedName>
        <fullName evidence="2">Putative amidohydrolase YtcJ</fullName>
    </submittedName>
</protein>
<dbReference type="SUPFAM" id="SSF51556">
    <property type="entry name" value="Metallo-dependent hydrolases"/>
    <property type="match status" value="1"/>
</dbReference>
<dbReference type="InterPro" id="IPR013108">
    <property type="entry name" value="Amidohydro_3"/>
</dbReference>
<dbReference type="SUPFAM" id="SSF51338">
    <property type="entry name" value="Composite domain of metallo-dependent hydrolases"/>
    <property type="match status" value="1"/>
</dbReference>
<dbReference type="PANTHER" id="PTHR22642">
    <property type="entry name" value="IMIDAZOLONEPROPIONASE"/>
    <property type="match status" value="1"/>
</dbReference>
<dbReference type="AlphaFoldDB" id="A0A8J3B769"/>
<dbReference type="Proteomes" id="UP000637720">
    <property type="component" value="Unassembled WGS sequence"/>
</dbReference>
<name>A0A8J3B769_9BACI</name>
<dbReference type="CDD" id="cd01300">
    <property type="entry name" value="YtcJ_like"/>
    <property type="match status" value="1"/>
</dbReference>
<accession>A0A8J3B769</accession>
<keyword evidence="3" id="KW-1185">Reference proteome</keyword>
<comment type="caution">
    <text evidence="2">The sequence shown here is derived from an EMBL/GenBank/DDBJ whole genome shotgun (WGS) entry which is preliminary data.</text>
</comment>
<dbReference type="EMBL" id="BMOF01000018">
    <property type="protein sequence ID" value="GGJ99138.1"/>
    <property type="molecule type" value="Genomic_DNA"/>
</dbReference>
<dbReference type="RefSeq" id="WP_188817094.1">
    <property type="nucleotide sequence ID" value="NZ_BMOF01000018.1"/>
</dbReference>
<proteinExistence type="predicted"/>
<evidence type="ECO:0000313" key="2">
    <source>
        <dbReference type="EMBL" id="GGJ99138.1"/>
    </source>
</evidence>
<gene>
    <name evidence="2" type="primary">ytcJ</name>
    <name evidence="2" type="ORF">GCM10007043_11520</name>
</gene>
<dbReference type="Gene3D" id="2.30.40.10">
    <property type="entry name" value="Urease, subunit C, domain 1"/>
    <property type="match status" value="1"/>
</dbReference>
<dbReference type="InterPro" id="IPR032466">
    <property type="entry name" value="Metal_Hydrolase"/>
</dbReference>
<dbReference type="PANTHER" id="PTHR22642:SF2">
    <property type="entry name" value="PROTEIN LONG AFTER FAR-RED 3"/>
    <property type="match status" value="1"/>
</dbReference>
<dbReference type="Pfam" id="PF07969">
    <property type="entry name" value="Amidohydro_3"/>
    <property type="match status" value="1"/>
</dbReference>
<reference evidence="2" key="2">
    <citation type="submission" date="2020-09" db="EMBL/GenBank/DDBJ databases">
        <authorList>
            <person name="Sun Q."/>
            <person name="Ohkuma M."/>
        </authorList>
    </citation>
    <scope>NUCLEOTIDE SEQUENCE</scope>
    <source>
        <strain evidence="2">JCM 14719</strain>
    </source>
</reference>
<dbReference type="Gene3D" id="3.10.310.70">
    <property type="match status" value="1"/>
</dbReference>
<feature type="domain" description="Amidohydrolase 3" evidence="1">
    <location>
        <begin position="51"/>
        <end position="532"/>
    </location>
</feature>
<dbReference type="InterPro" id="IPR011059">
    <property type="entry name" value="Metal-dep_hydrolase_composite"/>
</dbReference>
<sequence>MPHKVLIRGGTIYTFDPAHPVVTALYAEGGRIVAVGDEADLRLRFGRPDVEVLDLEGGAAVPGLTDSHVHLLGVGQRLARLDLSGARALAALLERVRAAAERTPPGKWIVGAGWDESRLHERRPPTRDELDRAAPNHPVLLVRVCTHAAVANSLALRLAGITEQTPDPPGGRIVRDGRGQPTGLLLEAARWQVERAVPPPTEDELVDMLRLAVREALAHGLVAVHTEDARYFGGWARVRRVYRRLWEDMRFPLRVLQLVSDSCLDEWQVDRAAASDEEPPWFRTGPVKLFADGSLGARTAHLREPYADDPGNRGVAVCDDEPLRDRVARAREAGLPVAVHAIGDAALEQVLRVLGDVPPRPGQRDRLIHLSLVAPDLLSRLAQLPVAADIQPVFAADDADWIVQRLGPQRLRWAYAWRSLLATGIPCAGGSDAPVASLDPLRGIHAAVVGGRTVAGAVPAPGETLDVETAFRLYAVGGAAVAGEEAERGTLSAGKRADLTVFRRDPLAAGRRDPDALLEARVAMTIVEGTVAFRDEALG</sequence>
<dbReference type="InterPro" id="IPR033932">
    <property type="entry name" value="YtcJ-like"/>
</dbReference>
<organism evidence="2 3">
    <name type="scientific">Calditerricola satsumensis</name>
    <dbReference type="NCBI Taxonomy" id="373054"/>
    <lineage>
        <taxon>Bacteria</taxon>
        <taxon>Bacillati</taxon>
        <taxon>Bacillota</taxon>
        <taxon>Bacilli</taxon>
        <taxon>Bacillales</taxon>
        <taxon>Bacillaceae</taxon>
        <taxon>Calditerricola</taxon>
    </lineage>
</organism>
<evidence type="ECO:0000313" key="3">
    <source>
        <dbReference type="Proteomes" id="UP000637720"/>
    </source>
</evidence>
<dbReference type="Gene3D" id="3.20.20.140">
    <property type="entry name" value="Metal-dependent hydrolases"/>
    <property type="match status" value="1"/>
</dbReference>
<reference evidence="2" key="1">
    <citation type="journal article" date="2014" name="Int. J. Syst. Evol. Microbiol.">
        <title>Complete genome sequence of Corynebacterium casei LMG S-19264T (=DSM 44701T), isolated from a smear-ripened cheese.</title>
        <authorList>
            <consortium name="US DOE Joint Genome Institute (JGI-PGF)"/>
            <person name="Walter F."/>
            <person name="Albersmeier A."/>
            <person name="Kalinowski J."/>
            <person name="Ruckert C."/>
        </authorList>
    </citation>
    <scope>NUCLEOTIDE SEQUENCE</scope>
    <source>
        <strain evidence="2">JCM 14719</strain>
    </source>
</reference>
<evidence type="ECO:0000259" key="1">
    <source>
        <dbReference type="Pfam" id="PF07969"/>
    </source>
</evidence>
<dbReference type="GO" id="GO:0016810">
    <property type="term" value="F:hydrolase activity, acting on carbon-nitrogen (but not peptide) bonds"/>
    <property type="evidence" value="ECO:0007669"/>
    <property type="project" value="InterPro"/>
</dbReference>